<gene>
    <name evidence="1" type="ORF">LCGC14_1113210</name>
</gene>
<proteinExistence type="predicted"/>
<organism evidence="1">
    <name type="scientific">marine sediment metagenome</name>
    <dbReference type="NCBI Taxonomy" id="412755"/>
    <lineage>
        <taxon>unclassified sequences</taxon>
        <taxon>metagenomes</taxon>
        <taxon>ecological metagenomes</taxon>
    </lineage>
</organism>
<dbReference type="EMBL" id="LAZR01005096">
    <property type="protein sequence ID" value="KKN02880.1"/>
    <property type="molecule type" value="Genomic_DNA"/>
</dbReference>
<name>A0A0F9M652_9ZZZZ</name>
<sequence>MTDRFSEYFNTFADQLARIEHEQWKSWATELLASEESLSEERKERWTKLIGMDWDDLTENDKNTDLLWVSQVLSIFEHDPFLSFVNILEFLLATRYAEGYVGEEVYDPQGLTDRDVGVQLIETARSLIKDIRTVEDKKKAEK</sequence>
<accession>A0A0F9M652</accession>
<protein>
    <submittedName>
        <fullName evidence="1">Uncharacterized protein</fullName>
    </submittedName>
</protein>
<comment type="caution">
    <text evidence="1">The sequence shown here is derived from an EMBL/GenBank/DDBJ whole genome shotgun (WGS) entry which is preliminary data.</text>
</comment>
<evidence type="ECO:0000313" key="1">
    <source>
        <dbReference type="EMBL" id="KKN02880.1"/>
    </source>
</evidence>
<dbReference type="AlphaFoldDB" id="A0A0F9M652"/>
<reference evidence="1" key="1">
    <citation type="journal article" date="2015" name="Nature">
        <title>Complex archaea that bridge the gap between prokaryotes and eukaryotes.</title>
        <authorList>
            <person name="Spang A."/>
            <person name="Saw J.H."/>
            <person name="Jorgensen S.L."/>
            <person name="Zaremba-Niedzwiedzka K."/>
            <person name="Martijn J."/>
            <person name="Lind A.E."/>
            <person name="van Eijk R."/>
            <person name="Schleper C."/>
            <person name="Guy L."/>
            <person name="Ettema T.J."/>
        </authorList>
    </citation>
    <scope>NUCLEOTIDE SEQUENCE</scope>
</reference>